<organism evidence="1 2">
    <name type="scientific">Streptantibioticus ferralitis</name>
    <dbReference type="NCBI Taxonomy" id="236510"/>
    <lineage>
        <taxon>Bacteria</taxon>
        <taxon>Bacillati</taxon>
        <taxon>Actinomycetota</taxon>
        <taxon>Actinomycetes</taxon>
        <taxon>Kitasatosporales</taxon>
        <taxon>Streptomycetaceae</taxon>
        <taxon>Streptantibioticus</taxon>
    </lineage>
</organism>
<name>A0ABT5Z9N5_9ACTN</name>
<proteinExistence type="predicted"/>
<reference evidence="1 2" key="1">
    <citation type="submission" date="2023-03" db="EMBL/GenBank/DDBJ databases">
        <title>Draft genome sequence of type strain Streptomyces ferralitis JCM 14344.</title>
        <authorList>
            <person name="Klaysubun C."/>
            <person name="Duangmal K."/>
        </authorList>
    </citation>
    <scope>NUCLEOTIDE SEQUENCE [LARGE SCALE GENOMIC DNA]</scope>
    <source>
        <strain evidence="1 2">JCM 14344</strain>
    </source>
</reference>
<dbReference type="Proteomes" id="UP001220022">
    <property type="component" value="Unassembled WGS sequence"/>
</dbReference>
<evidence type="ECO:0000313" key="2">
    <source>
        <dbReference type="Proteomes" id="UP001220022"/>
    </source>
</evidence>
<protein>
    <submittedName>
        <fullName evidence="1">Uncharacterized protein</fullName>
    </submittedName>
</protein>
<dbReference type="RefSeq" id="WP_275821252.1">
    <property type="nucleotide sequence ID" value="NZ_BAAANM010000034.1"/>
</dbReference>
<gene>
    <name evidence="1" type="ORF">P2L57_34005</name>
</gene>
<dbReference type="EMBL" id="JARHTQ010000036">
    <property type="protein sequence ID" value="MDF2260543.1"/>
    <property type="molecule type" value="Genomic_DNA"/>
</dbReference>
<sequence length="69" mass="7390">MYLGDDDTFGHLLRDLELLSGTKSLLVTVDDLPTLEFVMGMVGVTAEQAARRAQLIGARLRLQGGGGDD</sequence>
<keyword evidence="2" id="KW-1185">Reference proteome</keyword>
<comment type="caution">
    <text evidence="1">The sequence shown here is derived from an EMBL/GenBank/DDBJ whole genome shotgun (WGS) entry which is preliminary data.</text>
</comment>
<evidence type="ECO:0000313" key="1">
    <source>
        <dbReference type="EMBL" id="MDF2260543.1"/>
    </source>
</evidence>
<accession>A0ABT5Z9N5</accession>